<evidence type="ECO:0000256" key="1">
    <source>
        <dbReference type="ARBA" id="ARBA00009129"/>
    </source>
</evidence>
<dbReference type="PANTHER" id="PTHR34977">
    <property type="entry name" value="UPF0337 PROTEIN YJBJ"/>
    <property type="match status" value="1"/>
</dbReference>
<dbReference type="SUPFAM" id="SSF69047">
    <property type="entry name" value="Hypothetical protein YjbJ"/>
    <property type="match status" value="1"/>
</dbReference>
<dbReference type="InterPro" id="IPR050423">
    <property type="entry name" value="UPF0337_stress_rsp"/>
</dbReference>
<comment type="caution">
    <text evidence="3">The sequence shown here is derived from an EMBL/GenBank/DDBJ whole genome shotgun (WGS) entry which is preliminary data.</text>
</comment>
<evidence type="ECO:0000313" key="3">
    <source>
        <dbReference type="EMBL" id="MBD8489331.1"/>
    </source>
</evidence>
<dbReference type="EMBL" id="JACYTQ010000003">
    <property type="protein sequence ID" value="MBD8489331.1"/>
    <property type="molecule type" value="Genomic_DNA"/>
</dbReference>
<dbReference type="InterPro" id="IPR008462">
    <property type="entry name" value="CsbD"/>
</dbReference>
<reference evidence="3 4" key="1">
    <citation type="submission" date="2020-09" db="EMBL/GenBank/DDBJ databases">
        <title>Echinicola sp. CAU 1574 isolated from sand of Sido Beach.</title>
        <authorList>
            <person name="Kim W."/>
        </authorList>
    </citation>
    <scope>NUCLEOTIDE SEQUENCE [LARGE SCALE GENOMIC DNA]</scope>
    <source>
        <strain evidence="3 4">CAU 1574</strain>
    </source>
</reference>
<gene>
    <name evidence="3" type="ORF">IFO69_11305</name>
</gene>
<dbReference type="Proteomes" id="UP000647133">
    <property type="component" value="Unassembled WGS sequence"/>
</dbReference>
<keyword evidence="4" id="KW-1185">Reference proteome</keyword>
<organism evidence="3 4">
    <name type="scientific">Echinicola arenosa</name>
    <dbReference type="NCBI Taxonomy" id="2774144"/>
    <lineage>
        <taxon>Bacteria</taxon>
        <taxon>Pseudomonadati</taxon>
        <taxon>Bacteroidota</taxon>
        <taxon>Cytophagia</taxon>
        <taxon>Cytophagales</taxon>
        <taxon>Cyclobacteriaceae</taxon>
        <taxon>Echinicola</taxon>
    </lineage>
</organism>
<evidence type="ECO:0000313" key="4">
    <source>
        <dbReference type="Proteomes" id="UP000647133"/>
    </source>
</evidence>
<accession>A0ABR9AKL6</accession>
<sequence>MSNNLQLKGNWNELKGKLKSKYGELTDDDLMYAEGQEDQLLGRIQKKTGESIDDLKQFLFTESEDEKA</sequence>
<comment type="similarity">
    <text evidence="1">Belongs to the UPF0337 (CsbD) family.</text>
</comment>
<name>A0ABR9AKL6_9BACT</name>
<dbReference type="RefSeq" id="WP_192010209.1">
    <property type="nucleotide sequence ID" value="NZ_JACYTQ010000003.1"/>
</dbReference>
<dbReference type="PANTHER" id="PTHR34977:SF1">
    <property type="entry name" value="UPF0337 PROTEIN YJBJ"/>
    <property type="match status" value="1"/>
</dbReference>
<feature type="domain" description="CsbD-like" evidence="2">
    <location>
        <begin position="6"/>
        <end position="56"/>
    </location>
</feature>
<dbReference type="InterPro" id="IPR036629">
    <property type="entry name" value="YjbJ_sf"/>
</dbReference>
<dbReference type="Pfam" id="PF05532">
    <property type="entry name" value="CsbD"/>
    <property type="match status" value="1"/>
</dbReference>
<dbReference type="Gene3D" id="1.10.1470.10">
    <property type="entry name" value="YjbJ"/>
    <property type="match status" value="1"/>
</dbReference>
<proteinExistence type="inferred from homology"/>
<protein>
    <submittedName>
        <fullName evidence="3">CsbD family protein</fullName>
    </submittedName>
</protein>
<evidence type="ECO:0000259" key="2">
    <source>
        <dbReference type="Pfam" id="PF05532"/>
    </source>
</evidence>